<dbReference type="Pfam" id="PF01555">
    <property type="entry name" value="N6_N4_Mtase"/>
    <property type="match status" value="1"/>
</dbReference>
<sequence>MKHSSPSTRDVTCEKMYLIDLTATVSHCSSLDEVLNETEGLWQSLYDEMSPAETLWVIAPNEYRDGRMWPIAMATADYAREETNLVLKNTISVHRWDDRGADMESSYDEILFFIKDKRKYRFEKDRIRIEHVYQGHEWGGKREKGNSAYHDREVSRYNENGKDPGNVWLEEIRTQTDNQEVDETGPIQMEEAIRRCILVGSDEGETVSVLGSGDRFEGTIENENRIVESFGIETFREEVVN</sequence>
<keyword evidence="5" id="KW-1185">Reference proteome</keyword>
<evidence type="ECO:0000256" key="2">
    <source>
        <dbReference type="ARBA" id="ARBA00022679"/>
    </source>
</evidence>
<dbReference type="AlphaFoldDB" id="A0ABD6C0G1"/>
<evidence type="ECO:0000313" key="4">
    <source>
        <dbReference type="EMBL" id="MFD1570869.1"/>
    </source>
</evidence>
<keyword evidence="2" id="KW-0808">Transferase</keyword>
<dbReference type="GO" id="GO:0032259">
    <property type="term" value="P:methylation"/>
    <property type="evidence" value="ECO:0007669"/>
    <property type="project" value="UniProtKB-KW"/>
</dbReference>
<protein>
    <submittedName>
        <fullName evidence="4">DNA methyltransferase</fullName>
    </submittedName>
</protein>
<organism evidence="4 5">
    <name type="scientific">Halorubrum laminariae</name>
    <dbReference type="NCBI Taxonomy" id="1433523"/>
    <lineage>
        <taxon>Archaea</taxon>
        <taxon>Methanobacteriati</taxon>
        <taxon>Methanobacteriota</taxon>
        <taxon>Stenosarchaea group</taxon>
        <taxon>Halobacteria</taxon>
        <taxon>Halobacteriales</taxon>
        <taxon>Haloferacaceae</taxon>
        <taxon>Halorubrum</taxon>
    </lineage>
</organism>
<dbReference type="EMBL" id="JBHUDB010000006">
    <property type="protein sequence ID" value="MFD1570869.1"/>
    <property type="molecule type" value="Genomic_DNA"/>
</dbReference>
<dbReference type="InterPro" id="IPR002941">
    <property type="entry name" value="DNA_methylase_N4/N6"/>
</dbReference>
<evidence type="ECO:0000313" key="5">
    <source>
        <dbReference type="Proteomes" id="UP001597185"/>
    </source>
</evidence>
<dbReference type="InterPro" id="IPR029063">
    <property type="entry name" value="SAM-dependent_MTases_sf"/>
</dbReference>
<comment type="caution">
    <text evidence="4">The sequence shown here is derived from an EMBL/GenBank/DDBJ whole genome shotgun (WGS) entry which is preliminary data.</text>
</comment>
<evidence type="ECO:0000259" key="3">
    <source>
        <dbReference type="Pfam" id="PF01555"/>
    </source>
</evidence>
<dbReference type="SUPFAM" id="SSF53335">
    <property type="entry name" value="S-adenosyl-L-methionine-dependent methyltransferases"/>
    <property type="match status" value="1"/>
</dbReference>
<accession>A0ABD6C0G1</accession>
<evidence type="ECO:0000256" key="1">
    <source>
        <dbReference type="ARBA" id="ARBA00022603"/>
    </source>
</evidence>
<reference evidence="4 5" key="1">
    <citation type="journal article" date="2019" name="Int. J. Syst. Evol. Microbiol.">
        <title>The Global Catalogue of Microorganisms (GCM) 10K type strain sequencing project: providing services to taxonomists for standard genome sequencing and annotation.</title>
        <authorList>
            <consortium name="The Broad Institute Genomics Platform"/>
            <consortium name="The Broad Institute Genome Sequencing Center for Infectious Disease"/>
            <person name="Wu L."/>
            <person name="Ma J."/>
        </authorList>
    </citation>
    <scope>NUCLEOTIDE SEQUENCE [LARGE SCALE GENOMIC DNA]</scope>
    <source>
        <strain evidence="4 5">CGMCC 1.12689</strain>
    </source>
</reference>
<gene>
    <name evidence="4" type="ORF">ACFR9T_09755</name>
</gene>
<name>A0ABD6C0G1_9EURY</name>
<dbReference type="RefSeq" id="WP_256418365.1">
    <property type="nucleotide sequence ID" value="NZ_JANHDL010000005.1"/>
</dbReference>
<feature type="domain" description="DNA methylase N-4/N-6" evidence="3">
    <location>
        <begin position="26"/>
        <end position="207"/>
    </location>
</feature>
<dbReference type="Proteomes" id="UP001597185">
    <property type="component" value="Unassembled WGS sequence"/>
</dbReference>
<proteinExistence type="predicted"/>
<dbReference type="Gene3D" id="3.40.50.150">
    <property type="entry name" value="Vaccinia Virus protein VP39"/>
    <property type="match status" value="1"/>
</dbReference>
<keyword evidence="1 4" id="KW-0489">Methyltransferase</keyword>
<dbReference type="GO" id="GO:0008168">
    <property type="term" value="F:methyltransferase activity"/>
    <property type="evidence" value="ECO:0007669"/>
    <property type="project" value="UniProtKB-KW"/>
</dbReference>